<dbReference type="EMBL" id="BART01022502">
    <property type="protein sequence ID" value="GAG97201.1"/>
    <property type="molecule type" value="Genomic_DNA"/>
</dbReference>
<feature type="non-terminal residue" evidence="1">
    <location>
        <position position="86"/>
    </location>
</feature>
<dbReference type="Gene3D" id="3.40.50.2300">
    <property type="match status" value="1"/>
</dbReference>
<dbReference type="SUPFAM" id="SSF53822">
    <property type="entry name" value="Periplasmic binding protein-like I"/>
    <property type="match status" value="1"/>
</dbReference>
<organism evidence="1">
    <name type="scientific">marine sediment metagenome</name>
    <dbReference type="NCBI Taxonomy" id="412755"/>
    <lineage>
        <taxon>unclassified sequences</taxon>
        <taxon>metagenomes</taxon>
        <taxon>ecological metagenomes</taxon>
    </lineage>
</organism>
<reference evidence="1" key="1">
    <citation type="journal article" date="2014" name="Front. Microbiol.">
        <title>High frequency of phylogenetically diverse reductive dehalogenase-homologous genes in deep subseafloor sedimentary metagenomes.</title>
        <authorList>
            <person name="Kawai M."/>
            <person name="Futagami T."/>
            <person name="Toyoda A."/>
            <person name="Takaki Y."/>
            <person name="Nishi S."/>
            <person name="Hori S."/>
            <person name="Arai W."/>
            <person name="Tsubouchi T."/>
            <person name="Morono Y."/>
            <person name="Uchiyama I."/>
            <person name="Ito T."/>
            <person name="Fujiyama A."/>
            <person name="Inagaki F."/>
            <person name="Takami H."/>
        </authorList>
    </citation>
    <scope>NUCLEOTIDE SEQUENCE</scope>
    <source>
        <strain evidence="1">Expedition CK06-06</strain>
    </source>
</reference>
<comment type="caution">
    <text evidence="1">The sequence shown here is derived from an EMBL/GenBank/DDBJ whole genome shotgun (WGS) entry which is preliminary data.</text>
</comment>
<name>X1DLA0_9ZZZZ</name>
<proteinExistence type="predicted"/>
<protein>
    <recommendedName>
        <fullName evidence="2">Leucine-binding protein domain-containing protein</fullName>
    </recommendedName>
</protein>
<evidence type="ECO:0008006" key="2">
    <source>
        <dbReference type="Google" id="ProtNLM"/>
    </source>
</evidence>
<dbReference type="InterPro" id="IPR028082">
    <property type="entry name" value="Peripla_BP_I"/>
</dbReference>
<gene>
    <name evidence="1" type="ORF">S01H4_41184</name>
</gene>
<accession>X1DLA0</accession>
<dbReference type="AlphaFoldDB" id="X1DLA0"/>
<sequence length="86" mass="9099">MAAREINEAGGIDINATQFYVGLTAEDTDEANGTLDVSKGVGAAERIISYDPHFIIGGHRTESVLAYLEPIMDAKIPFLSTGSVSV</sequence>
<evidence type="ECO:0000313" key="1">
    <source>
        <dbReference type="EMBL" id="GAG97201.1"/>
    </source>
</evidence>